<comment type="similarity">
    <text evidence="2">Belongs to the SEC62 family.</text>
</comment>
<evidence type="ECO:0000256" key="2">
    <source>
        <dbReference type="ARBA" id="ARBA00010604"/>
    </source>
</evidence>
<reference evidence="12 13" key="1">
    <citation type="submission" date="2018-06" db="EMBL/GenBank/DDBJ databases">
        <title>Genome Sequence of the Brown Rot Fungal Pathogen Monilinia fructigena.</title>
        <authorList>
            <person name="Landi L."/>
            <person name="De Miccolis Angelini R.M."/>
            <person name="Pollastro S."/>
            <person name="Abate D."/>
            <person name="Faretra F."/>
            <person name="Romanazzi G."/>
        </authorList>
    </citation>
    <scope>NUCLEOTIDE SEQUENCE [LARGE SCALE GENOMIC DNA]</scope>
    <source>
        <strain evidence="12 13">Mfrg269</strain>
    </source>
</reference>
<evidence type="ECO:0000256" key="11">
    <source>
        <dbReference type="SAM" id="MobiDB-lite"/>
    </source>
</evidence>
<keyword evidence="7" id="KW-0653">Protein transport</keyword>
<evidence type="ECO:0000256" key="6">
    <source>
        <dbReference type="ARBA" id="ARBA00022824"/>
    </source>
</evidence>
<protein>
    <recommendedName>
        <fullName evidence="3">Translocation protein SEC62</fullName>
    </recommendedName>
</protein>
<dbReference type="EMBL" id="QKRW01000007">
    <property type="protein sequence ID" value="RAL66141.1"/>
    <property type="molecule type" value="Genomic_DNA"/>
</dbReference>
<feature type="compositionally biased region" description="Low complexity" evidence="11">
    <location>
        <begin position="94"/>
        <end position="128"/>
    </location>
</feature>
<evidence type="ECO:0000256" key="8">
    <source>
        <dbReference type="ARBA" id="ARBA00022989"/>
    </source>
</evidence>
<name>A0A395J1A3_9HELO</name>
<evidence type="ECO:0000256" key="7">
    <source>
        <dbReference type="ARBA" id="ARBA00022927"/>
    </source>
</evidence>
<evidence type="ECO:0000256" key="3">
    <source>
        <dbReference type="ARBA" id="ARBA00021257"/>
    </source>
</evidence>
<keyword evidence="5" id="KW-0812">Transmembrane</keyword>
<evidence type="ECO:0000256" key="9">
    <source>
        <dbReference type="ARBA" id="ARBA00023010"/>
    </source>
</evidence>
<gene>
    <name evidence="12" type="ORF">DID88_005813</name>
</gene>
<evidence type="ECO:0000256" key="10">
    <source>
        <dbReference type="ARBA" id="ARBA00023136"/>
    </source>
</evidence>
<dbReference type="AlphaFoldDB" id="A0A395J1A3"/>
<evidence type="ECO:0000256" key="1">
    <source>
        <dbReference type="ARBA" id="ARBA00004477"/>
    </source>
</evidence>
<keyword evidence="6" id="KW-0256">Endoplasmic reticulum</keyword>
<dbReference type="PANTHER" id="PTHR12443">
    <property type="entry name" value="TRANSLOCATION PROTEIN SEC62"/>
    <property type="match status" value="1"/>
</dbReference>
<evidence type="ECO:0000256" key="4">
    <source>
        <dbReference type="ARBA" id="ARBA00022448"/>
    </source>
</evidence>
<dbReference type="InterPro" id="IPR004728">
    <property type="entry name" value="Sec62"/>
</dbReference>
<accession>A0A395J1A3</accession>
<feature type="region of interest" description="Disordered" evidence="11">
    <location>
        <begin position="82"/>
        <end position="146"/>
    </location>
</feature>
<comment type="caution">
    <text evidence="12">The sequence shown here is derived from an EMBL/GenBank/DDBJ whole genome shotgun (WGS) entry which is preliminary data.</text>
</comment>
<keyword evidence="9" id="KW-0811">Translocation</keyword>
<evidence type="ECO:0000313" key="12">
    <source>
        <dbReference type="EMBL" id="RAL66141.1"/>
    </source>
</evidence>
<dbReference type="Proteomes" id="UP000249056">
    <property type="component" value="Unassembled WGS sequence"/>
</dbReference>
<feature type="compositionally biased region" description="Basic and acidic residues" evidence="11">
    <location>
        <begin position="17"/>
        <end position="34"/>
    </location>
</feature>
<keyword evidence="4" id="KW-0813">Transport</keyword>
<dbReference type="OrthoDB" id="200187at2759"/>
<dbReference type="GO" id="GO:0005789">
    <property type="term" value="C:endoplasmic reticulum membrane"/>
    <property type="evidence" value="ECO:0007669"/>
    <property type="project" value="UniProtKB-SubCell"/>
</dbReference>
<evidence type="ECO:0000313" key="13">
    <source>
        <dbReference type="Proteomes" id="UP000249056"/>
    </source>
</evidence>
<keyword evidence="13" id="KW-1185">Reference proteome</keyword>
<organism evidence="12 13">
    <name type="scientific">Monilinia fructigena</name>
    <dbReference type="NCBI Taxonomy" id="38457"/>
    <lineage>
        <taxon>Eukaryota</taxon>
        <taxon>Fungi</taxon>
        <taxon>Dikarya</taxon>
        <taxon>Ascomycota</taxon>
        <taxon>Pezizomycotina</taxon>
        <taxon>Leotiomycetes</taxon>
        <taxon>Helotiales</taxon>
        <taxon>Sclerotiniaceae</taxon>
        <taxon>Monilinia</taxon>
    </lineage>
</organism>
<comment type="subcellular location">
    <subcellularLocation>
        <location evidence="1">Endoplasmic reticulum membrane</location>
        <topology evidence="1">Multi-pass membrane protein</topology>
    </subcellularLocation>
</comment>
<feature type="region of interest" description="Disordered" evidence="11">
    <location>
        <begin position="13"/>
        <end position="35"/>
    </location>
</feature>
<evidence type="ECO:0000256" key="5">
    <source>
        <dbReference type="ARBA" id="ARBA00022692"/>
    </source>
</evidence>
<keyword evidence="10" id="KW-0472">Membrane</keyword>
<proteinExistence type="inferred from homology"/>
<keyword evidence="8" id="KW-1133">Transmembrane helix</keyword>
<dbReference type="PANTHER" id="PTHR12443:SF9">
    <property type="entry name" value="TRANSLOCATION PROTEIN SEC62"/>
    <property type="match status" value="1"/>
</dbReference>
<dbReference type="GO" id="GO:0031204">
    <property type="term" value="P:post-translational protein targeting to membrane, translocation"/>
    <property type="evidence" value="ECO:0007669"/>
    <property type="project" value="TreeGrafter"/>
</dbReference>
<sequence length="146" mass="16086">MFKVKRALRAIQSPAYEKARKREPTPPEVTDRASLETASNSSHFLFLALLFLRQTLMKDTIMRLVLTRCGFFDSFRPVWGWQEEKKKSKKKSKSSGSANAGATMAAMTGQPAPASATTTGSAAQISTGEATQRNLAPKVEEVFDEE</sequence>